<organism evidence="2 3">
    <name type="scientific">Tunturiibacter lichenicola</name>
    <dbReference type="NCBI Taxonomy" id="2051959"/>
    <lineage>
        <taxon>Bacteria</taxon>
        <taxon>Pseudomonadati</taxon>
        <taxon>Acidobacteriota</taxon>
        <taxon>Terriglobia</taxon>
        <taxon>Terriglobales</taxon>
        <taxon>Acidobacteriaceae</taxon>
        <taxon>Tunturiibacter</taxon>
    </lineage>
</organism>
<dbReference type="Proteomes" id="UP000534186">
    <property type="component" value="Unassembled WGS sequence"/>
</dbReference>
<evidence type="ECO:0000313" key="2">
    <source>
        <dbReference type="EMBL" id="NYF49975.1"/>
    </source>
</evidence>
<feature type="transmembrane region" description="Helical" evidence="1">
    <location>
        <begin position="38"/>
        <end position="57"/>
    </location>
</feature>
<gene>
    <name evidence="2" type="ORF">HDF12_000340</name>
</gene>
<protein>
    <submittedName>
        <fullName evidence="2">Uncharacterized protein</fullName>
    </submittedName>
</protein>
<feature type="transmembrane region" description="Helical" evidence="1">
    <location>
        <begin position="78"/>
        <end position="100"/>
    </location>
</feature>
<keyword evidence="1" id="KW-0812">Transmembrane</keyword>
<dbReference type="EMBL" id="JACCCV010000001">
    <property type="protein sequence ID" value="NYF49975.1"/>
    <property type="molecule type" value="Genomic_DNA"/>
</dbReference>
<keyword evidence="1" id="KW-0472">Membrane</keyword>
<reference evidence="2 3" key="1">
    <citation type="submission" date="2020-07" db="EMBL/GenBank/DDBJ databases">
        <title>Genomic Encyclopedia of Type Strains, Phase IV (KMG-V): Genome sequencing to study the core and pangenomes of soil and plant-associated prokaryotes.</title>
        <authorList>
            <person name="Whitman W."/>
        </authorList>
    </citation>
    <scope>NUCLEOTIDE SEQUENCE [LARGE SCALE GENOMIC DNA]</scope>
    <source>
        <strain evidence="2 3">M8UP30</strain>
    </source>
</reference>
<comment type="caution">
    <text evidence="2">The sequence shown here is derived from an EMBL/GenBank/DDBJ whole genome shotgun (WGS) entry which is preliminary data.</text>
</comment>
<accession>A0A7Y9NIH2</accession>
<keyword evidence="1" id="KW-1133">Transmembrane helix</keyword>
<name>A0A7Y9NIH2_9BACT</name>
<proteinExistence type="predicted"/>
<evidence type="ECO:0000256" key="1">
    <source>
        <dbReference type="SAM" id="Phobius"/>
    </source>
</evidence>
<dbReference type="AlphaFoldDB" id="A0A7Y9NIH2"/>
<sequence length="102" mass="11117">MDSNDLDDDELWTGHGNVLPVDPMQANTPENVRLHEGAIRFGVALVLIGVVATFLVAASHLSGLRKLRAGEIPRAARWPLSILIALLLALLALWGMWLTFHG</sequence>
<evidence type="ECO:0000313" key="3">
    <source>
        <dbReference type="Proteomes" id="UP000534186"/>
    </source>
</evidence>